<organism evidence="6 7">
    <name type="scientific">Novosphingobium resinovorum</name>
    <dbReference type="NCBI Taxonomy" id="158500"/>
    <lineage>
        <taxon>Bacteria</taxon>
        <taxon>Pseudomonadati</taxon>
        <taxon>Pseudomonadota</taxon>
        <taxon>Alphaproteobacteria</taxon>
        <taxon>Sphingomonadales</taxon>
        <taxon>Sphingomonadaceae</taxon>
        <taxon>Novosphingobium</taxon>
    </lineage>
</organism>
<comment type="caution">
    <text evidence="6">The sequence shown here is derived from an EMBL/GenBank/DDBJ whole genome shotgun (WGS) entry which is preliminary data.</text>
</comment>
<dbReference type="InterPro" id="IPR035909">
    <property type="entry name" value="CheB_C"/>
</dbReference>
<dbReference type="RefSeq" id="WP_036527602.1">
    <property type="nucleotide sequence ID" value="NZ_JFYZ01000020.1"/>
</dbReference>
<evidence type="ECO:0000256" key="1">
    <source>
        <dbReference type="ARBA" id="ARBA00022801"/>
    </source>
</evidence>
<evidence type="ECO:0000313" key="6">
    <source>
        <dbReference type="EMBL" id="EZP79910.1"/>
    </source>
</evidence>
<dbReference type="PATRIC" id="fig|158500.4.peg.3765"/>
<dbReference type="PANTHER" id="PTHR42872">
    <property type="entry name" value="PROTEIN-GLUTAMATE METHYLESTERASE/PROTEIN-GLUTAMINE GLUTAMINASE"/>
    <property type="match status" value="1"/>
</dbReference>
<sequence>MSLQAVVIGASAGGVQALSQVLPALPVDFPIPVIVVVHIPPRRDNALVDLFADKCRIPVKEAEDKEPLEPGTIYFAPSDYHLLVEAGGSLALSSDEPVNHSRPAIDVLFESAADAFGSELAGIVLTGANSDGAAGLRAICAAGGKGIVQDPASAEVATMPHAALAAAPGSQAMRLEDIHPALEAMIAL</sequence>
<evidence type="ECO:0000256" key="2">
    <source>
        <dbReference type="ARBA" id="ARBA00039140"/>
    </source>
</evidence>
<dbReference type="InterPro" id="IPR000673">
    <property type="entry name" value="Sig_transdc_resp-reg_Me-estase"/>
</dbReference>
<dbReference type="PROSITE" id="PS50122">
    <property type="entry name" value="CHEB"/>
    <property type="match status" value="1"/>
</dbReference>
<gene>
    <name evidence="6" type="ORF">BV97_03693</name>
</gene>
<feature type="active site" evidence="4">
    <location>
        <position position="11"/>
    </location>
</feature>
<dbReference type="eggNOG" id="COG2201">
    <property type="taxonomic scope" value="Bacteria"/>
</dbReference>
<comment type="catalytic activity">
    <reaction evidence="3">
        <text>[protein]-L-glutamate 5-O-methyl ester + H2O = L-glutamyl-[protein] + methanol + H(+)</text>
        <dbReference type="Rhea" id="RHEA:23236"/>
        <dbReference type="Rhea" id="RHEA-COMP:10208"/>
        <dbReference type="Rhea" id="RHEA-COMP:10311"/>
        <dbReference type="ChEBI" id="CHEBI:15377"/>
        <dbReference type="ChEBI" id="CHEBI:15378"/>
        <dbReference type="ChEBI" id="CHEBI:17790"/>
        <dbReference type="ChEBI" id="CHEBI:29973"/>
        <dbReference type="ChEBI" id="CHEBI:82795"/>
        <dbReference type="EC" id="3.1.1.61"/>
    </reaction>
</comment>
<accession>A0A031JSI5</accession>
<dbReference type="AlphaFoldDB" id="A0A031JSI5"/>
<dbReference type="SUPFAM" id="SSF52738">
    <property type="entry name" value="Methylesterase CheB, C-terminal domain"/>
    <property type="match status" value="1"/>
</dbReference>
<evidence type="ECO:0000256" key="3">
    <source>
        <dbReference type="ARBA" id="ARBA00048267"/>
    </source>
</evidence>
<dbReference type="EMBL" id="JFYZ01000020">
    <property type="protein sequence ID" value="EZP79910.1"/>
    <property type="molecule type" value="Genomic_DNA"/>
</dbReference>
<dbReference type="GO" id="GO:0008984">
    <property type="term" value="F:protein-glutamate methylesterase activity"/>
    <property type="evidence" value="ECO:0007669"/>
    <property type="project" value="UniProtKB-EC"/>
</dbReference>
<dbReference type="PANTHER" id="PTHR42872:SF6">
    <property type="entry name" value="PROTEIN-GLUTAMATE METHYLESTERASE_PROTEIN-GLUTAMINE GLUTAMINASE"/>
    <property type="match status" value="1"/>
</dbReference>
<reference evidence="6 7" key="1">
    <citation type="submission" date="2014-03" db="EMBL/GenBank/DDBJ databases">
        <title>Whole genome sequence of Novosphingobium resinovorum KF1.</title>
        <authorList>
            <person name="Gan H.M."/>
            <person name="Gan H.Y."/>
            <person name="Chew T.H."/>
            <person name="Savka M.A."/>
        </authorList>
    </citation>
    <scope>NUCLEOTIDE SEQUENCE [LARGE SCALE GENOMIC DNA]</scope>
    <source>
        <strain evidence="6 7">KF1</strain>
    </source>
</reference>
<dbReference type="GO" id="GO:0006935">
    <property type="term" value="P:chemotaxis"/>
    <property type="evidence" value="ECO:0007669"/>
    <property type="project" value="UniProtKB-UniRule"/>
</dbReference>
<name>A0A031JSI5_9SPHN</name>
<keyword evidence="1 4" id="KW-0378">Hydrolase</keyword>
<dbReference type="Proteomes" id="UP000024329">
    <property type="component" value="Unassembled WGS sequence"/>
</dbReference>
<feature type="domain" description="CheB-type methylesterase" evidence="5">
    <location>
        <begin position="1"/>
        <end position="188"/>
    </location>
</feature>
<protein>
    <recommendedName>
        <fullName evidence="2">protein-glutamate methylesterase</fullName>
        <ecNumber evidence="2">3.1.1.61</ecNumber>
    </recommendedName>
</protein>
<dbReference type="Gene3D" id="3.40.50.180">
    <property type="entry name" value="Methylesterase CheB, C-terminal domain"/>
    <property type="match status" value="1"/>
</dbReference>
<keyword evidence="4" id="KW-0145">Chemotaxis</keyword>
<evidence type="ECO:0000313" key="7">
    <source>
        <dbReference type="Proteomes" id="UP000024329"/>
    </source>
</evidence>
<evidence type="ECO:0000256" key="4">
    <source>
        <dbReference type="PROSITE-ProRule" id="PRU00050"/>
    </source>
</evidence>
<feature type="active site" evidence="4">
    <location>
        <position position="38"/>
    </location>
</feature>
<evidence type="ECO:0000259" key="5">
    <source>
        <dbReference type="PROSITE" id="PS50122"/>
    </source>
</evidence>
<dbReference type="Pfam" id="PF01339">
    <property type="entry name" value="CheB_methylest"/>
    <property type="match status" value="1"/>
</dbReference>
<dbReference type="GO" id="GO:0005737">
    <property type="term" value="C:cytoplasm"/>
    <property type="evidence" value="ECO:0007669"/>
    <property type="project" value="InterPro"/>
</dbReference>
<dbReference type="GO" id="GO:0000156">
    <property type="term" value="F:phosphorelay response regulator activity"/>
    <property type="evidence" value="ECO:0007669"/>
    <property type="project" value="InterPro"/>
</dbReference>
<proteinExistence type="predicted"/>
<feature type="active site" evidence="4">
    <location>
        <position position="131"/>
    </location>
</feature>
<dbReference type="EC" id="3.1.1.61" evidence="2"/>
<dbReference type="CDD" id="cd16433">
    <property type="entry name" value="CheB"/>
    <property type="match status" value="1"/>
</dbReference>